<evidence type="ECO:0000313" key="3">
    <source>
        <dbReference type="Proteomes" id="UP000054350"/>
    </source>
</evidence>
<keyword evidence="3" id="KW-1185">Reference proteome</keyword>
<dbReference type="AlphaFoldDB" id="A0A0L0SDU9"/>
<gene>
    <name evidence="2" type="ORF">AMAG_18565</name>
</gene>
<organism evidence="2 3">
    <name type="scientific">Allomyces macrogynus (strain ATCC 38327)</name>
    <name type="common">Allomyces javanicus var. macrogynus</name>
    <dbReference type="NCBI Taxonomy" id="578462"/>
    <lineage>
        <taxon>Eukaryota</taxon>
        <taxon>Fungi</taxon>
        <taxon>Fungi incertae sedis</taxon>
        <taxon>Blastocladiomycota</taxon>
        <taxon>Blastocladiomycetes</taxon>
        <taxon>Blastocladiales</taxon>
        <taxon>Blastocladiaceae</taxon>
        <taxon>Allomyces</taxon>
    </lineage>
</organism>
<dbReference type="Proteomes" id="UP000054350">
    <property type="component" value="Unassembled WGS sequence"/>
</dbReference>
<dbReference type="EMBL" id="GG745336">
    <property type="protein sequence ID" value="KNE60607.1"/>
    <property type="molecule type" value="Genomic_DNA"/>
</dbReference>
<feature type="chain" id="PRO_5005548034" evidence="1">
    <location>
        <begin position="22"/>
        <end position="88"/>
    </location>
</feature>
<name>A0A0L0SDU9_ALLM3</name>
<sequence length="88" mass="8683">MVKKTALSLAVVASLIAATSALPVADTPGYGVPVIVPTSTPAATATTPAATTPAATVAPSSSIPAATSTPISWFDVAILLVAREPLRE</sequence>
<evidence type="ECO:0000313" key="2">
    <source>
        <dbReference type="EMBL" id="KNE60607.1"/>
    </source>
</evidence>
<protein>
    <submittedName>
        <fullName evidence="2">Uncharacterized protein</fullName>
    </submittedName>
</protein>
<reference evidence="3" key="2">
    <citation type="submission" date="2009-11" db="EMBL/GenBank/DDBJ databases">
        <title>The Genome Sequence of Allomyces macrogynus strain ATCC 38327.</title>
        <authorList>
            <consortium name="The Broad Institute Genome Sequencing Platform"/>
            <person name="Russ C."/>
            <person name="Cuomo C."/>
            <person name="Shea T."/>
            <person name="Young S.K."/>
            <person name="Zeng Q."/>
            <person name="Koehrsen M."/>
            <person name="Haas B."/>
            <person name="Borodovsky M."/>
            <person name="Guigo R."/>
            <person name="Alvarado L."/>
            <person name="Berlin A."/>
            <person name="Borenstein D."/>
            <person name="Chen Z."/>
            <person name="Engels R."/>
            <person name="Freedman E."/>
            <person name="Gellesch M."/>
            <person name="Goldberg J."/>
            <person name="Griggs A."/>
            <person name="Gujja S."/>
            <person name="Heiman D."/>
            <person name="Hepburn T."/>
            <person name="Howarth C."/>
            <person name="Jen D."/>
            <person name="Larson L."/>
            <person name="Lewis B."/>
            <person name="Mehta T."/>
            <person name="Park D."/>
            <person name="Pearson M."/>
            <person name="Roberts A."/>
            <person name="Saif S."/>
            <person name="Shenoy N."/>
            <person name="Sisk P."/>
            <person name="Stolte C."/>
            <person name="Sykes S."/>
            <person name="Walk T."/>
            <person name="White J."/>
            <person name="Yandava C."/>
            <person name="Burger G."/>
            <person name="Gray M.W."/>
            <person name="Holland P.W.H."/>
            <person name="King N."/>
            <person name="Lang F.B.F."/>
            <person name="Roger A.J."/>
            <person name="Ruiz-Trillo I."/>
            <person name="Lander E."/>
            <person name="Nusbaum C."/>
        </authorList>
    </citation>
    <scope>NUCLEOTIDE SEQUENCE [LARGE SCALE GENOMIC DNA]</scope>
    <source>
        <strain evidence="3">ATCC 38327</strain>
    </source>
</reference>
<keyword evidence="1" id="KW-0732">Signal</keyword>
<dbReference type="VEuPathDB" id="FungiDB:AMAG_18565"/>
<accession>A0A0L0SDU9</accession>
<feature type="signal peptide" evidence="1">
    <location>
        <begin position="1"/>
        <end position="21"/>
    </location>
</feature>
<proteinExistence type="predicted"/>
<evidence type="ECO:0000256" key="1">
    <source>
        <dbReference type="SAM" id="SignalP"/>
    </source>
</evidence>
<reference evidence="2 3" key="1">
    <citation type="submission" date="2009-11" db="EMBL/GenBank/DDBJ databases">
        <title>Annotation of Allomyces macrogynus ATCC 38327.</title>
        <authorList>
            <consortium name="The Broad Institute Genome Sequencing Platform"/>
            <person name="Russ C."/>
            <person name="Cuomo C."/>
            <person name="Burger G."/>
            <person name="Gray M.W."/>
            <person name="Holland P.W.H."/>
            <person name="King N."/>
            <person name="Lang F.B.F."/>
            <person name="Roger A.J."/>
            <person name="Ruiz-Trillo I."/>
            <person name="Young S.K."/>
            <person name="Zeng Q."/>
            <person name="Gargeya S."/>
            <person name="Fitzgerald M."/>
            <person name="Haas B."/>
            <person name="Abouelleil A."/>
            <person name="Alvarado L."/>
            <person name="Arachchi H.M."/>
            <person name="Berlin A."/>
            <person name="Chapman S.B."/>
            <person name="Gearin G."/>
            <person name="Goldberg J."/>
            <person name="Griggs A."/>
            <person name="Gujja S."/>
            <person name="Hansen M."/>
            <person name="Heiman D."/>
            <person name="Howarth C."/>
            <person name="Larimer J."/>
            <person name="Lui A."/>
            <person name="MacDonald P.J.P."/>
            <person name="McCowen C."/>
            <person name="Montmayeur A."/>
            <person name="Murphy C."/>
            <person name="Neiman D."/>
            <person name="Pearson M."/>
            <person name="Priest M."/>
            <person name="Roberts A."/>
            <person name="Saif S."/>
            <person name="Shea T."/>
            <person name="Sisk P."/>
            <person name="Stolte C."/>
            <person name="Sykes S."/>
            <person name="Wortman J."/>
            <person name="Nusbaum C."/>
            <person name="Birren B."/>
        </authorList>
    </citation>
    <scope>NUCLEOTIDE SEQUENCE [LARGE SCALE GENOMIC DNA]</scope>
    <source>
        <strain evidence="2 3">ATCC 38327</strain>
    </source>
</reference>